<dbReference type="Proteomes" id="UP001165740">
    <property type="component" value="Chromosome 10"/>
</dbReference>
<dbReference type="GO" id="GO:0030431">
    <property type="term" value="P:sleep"/>
    <property type="evidence" value="ECO:0007669"/>
    <property type="project" value="InterPro"/>
</dbReference>
<dbReference type="Pfam" id="PF17064">
    <property type="entry name" value="QVR"/>
    <property type="match status" value="1"/>
</dbReference>
<dbReference type="GeneID" id="129928728"/>
<keyword evidence="3" id="KW-1133">Transmembrane helix</keyword>
<keyword evidence="3" id="KW-0812">Transmembrane</keyword>
<gene>
    <name evidence="5" type="primary">LOC129928728</name>
</gene>
<evidence type="ECO:0000313" key="4">
    <source>
        <dbReference type="Proteomes" id="UP001165740"/>
    </source>
</evidence>
<dbReference type="GO" id="GO:0032222">
    <property type="term" value="P:regulation of synaptic transmission, cholinergic"/>
    <property type="evidence" value="ECO:0007669"/>
    <property type="project" value="InterPro"/>
</dbReference>
<name>A0A9W3BM11_BIOGL</name>
<dbReference type="InterPro" id="IPR031424">
    <property type="entry name" value="QVR-like"/>
</dbReference>
<reference evidence="5" key="1">
    <citation type="submission" date="2025-08" db="UniProtKB">
        <authorList>
            <consortium name="RefSeq"/>
        </authorList>
    </citation>
    <scope>IDENTIFICATION</scope>
</reference>
<protein>
    <submittedName>
        <fullName evidence="5">Uncharacterized protein LOC129928728 isoform X1</fullName>
    </submittedName>
</protein>
<dbReference type="OrthoDB" id="6083863at2759"/>
<organism evidence="4 5">
    <name type="scientific">Biomphalaria glabrata</name>
    <name type="common">Bloodfluke planorb</name>
    <name type="synonym">Freshwater snail</name>
    <dbReference type="NCBI Taxonomy" id="6526"/>
    <lineage>
        <taxon>Eukaryota</taxon>
        <taxon>Metazoa</taxon>
        <taxon>Spiralia</taxon>
        <taxon>Lophotrochozoa</taxon>
        <taxon>Mollusca</taxon>
        <taxon>Gastropoda</taxon>
        <taxon>Heterobranchia</taxon>
        <taxon>Euthyneura</taxon>
        <taxon>Panpulmonata</taxon>
        <taxon>Hygrophila</taxon>
        <taxon>Lymnaeoidea</taxon>
        <taxon>Planorbidae</taxon>
        <taxon>Biomphalaria</taxon>
    </lineage>
</organism>
<keyword evidence="4" id="KW-1185">Reference proteome</keyword>
<dbReference type="AlphaFoldDB" id="A0A9W3BM11"/>
<proteinExistence type="predicted"/>
<accession>A0A9W3BM11</accession>
<evidence type="ECO:0000256" key="2">
    <source>
        <dbReference type="ARBA" id="ARBA00023180"/>
    </source>
</evidence>
<keyword evidence="2" id="KW-0325">Glycoprotein</keyword>
<keyword evidence="1" id="KW-0732">Signal</keyword>
<dbReference type="InterPro" id="IPR050975">
    <property type="entry name" value="Sleep_regulator"/>
</dbReference>
<keyword evidence="3" id="KW-0472">Membrane</keyword>
<feature type="transmembrane region" description="Helical" evidence="3">
    <location>
        <begin position="185"/>
        <end position="205"/>
    </location>
</feature>
<evidence type="ECO:0000313" key="5">
    <source>
        <dbReference type="RefSeq" id="XP_055900437.1"/>
    </source>
</evidence>
<evidence type="ECO:0000256" key="1">
    <source>
        <dbReference type="ARBA" id="ARBA00022729"/>
    </source>
</evidence>
<dbReference type="PANTHER" id="PTHR33562">
    <property type="entry name" value="ATILLA, ISOFORM B-RELATED-RELATED"/>
    <property type="match status" value="1"/>
</dbReference>
<evidence type="ECO:0000256" key="3">
    <source>
        <dbReference type="SAM" id="Phobius"/>
    </source>
</evidence>
<sequence length="208" mass="22886">MRTARGEGDCLSETLWSFSVHLACGPREIFFTVTSGAACPVYFLVRFSVGGKNDLSKMTSESKVLLFLLVIYLTTADVSAIKCYSCDNSHSSACGNAFKAYQFQASECNTGGNTDQYKCGKQEQPPDSNGWVGVIRACYKLGDVGGMNETNGCHNHYDYERNFTAIFCFCDTSYCNGAPSRQAPLSHWMLIVFLSITLIDLVGVWPHV</sequence>
<dbReference type="RefSeq" id="XP_055900437.1">
    <property type="nucleotide sequence ID" value="XM_056044462.1"/>
</dbReference>
<dbReference type="OMA" id="HIMVETN"/>